<dbReference type="GO" id="GO:0016020">
    <property type="term" value="C:membrane"/>
    <property type="evidence" value="ECO:0007669"/>
    <property type="project" value="UniProtKB-SubCell"/>
</dbReference>
<accession>A0A804QUJ9</accession>
<dbReference type="Gramene" id="Zm00001eb368650_T001">
    <property type="protein sequence ID" value="Zm00001eb368650_P001"/>
    <property type="gene ID" value="Zm00001eb368650"/>
</dbReference>
<proteinExistence type="evidence at protein level"/>
<dbReference type="Pfam" id="PF00076">
    <property type="entry name" value="RRM_1"/>
    <property type="match status" value="1"/>
</dbReference>
<name>A0A804QUJ9_MAIZE</name>
<evidence type="ECO:0000256" key="3">
    <source>
        <dbReference type="ARBA" id="ARBA00023136"/>
    </source>
</evidence>
<keyword evidence="2" id="KW-0812">Transmembrane</keyword>
<keyword evidence="3" id="KW-0472">Membrane</keyword>
<dbReference type="Proteomes" id="UP000007305">
    <property type="component" value="Chromosome 8"/>
</dbReference>
<reference evidence="7" key="2">
    <citation type="submission" date="2019-07" db="EMBL/GenBank/DDBJ databases">
        <authorList>
            <person name="Seetharam A."/>
            <person name="Woodhouse M."/>
            <person name="Cannon E."/>
        </authorList>
    </citation>
    <scope>NUCLEOTIDE SEQUENCE [LARGE SCALE GENOMIC DNA]</scope>
    <source>
        <strain evidence="7">cv. B73</strain>
    </source>
</reference>
<keyword evidence="8" id="KW-1185">Reference proteome</keyword>
<feature type="region of interest" description="Disordered" evidence="5">
    <location>
        <begin position="30"/>
        <end position="149"/>
    </location>
</feature>
<evidence type="ECO:0007829" key="9">
    <source>
        <dbReference type="PeptideAtlas" id="A0A804QUJ9"/>
    </source>
</evidence>
<evidence type="ECO:0000256" key="5">
    <source>
        <dbReference type="SAM" id="MobiDB-lite"/>
    </source>
</evidence>
<sequence>MAALSAPLRAIAAGSRVAASDTARWISPTMHASTAPPMEGAADPGPPHTASPSACAPPRRVRAWKPPADLAHDARPLARISPCPRMDPARSPGLGTLSRWRRPSPPAMSLRDPCPRPRSIPQSRGGSTDGEGRGGEEEEIRRRASVGATATRPIPSIPISILHSALTKMKGFQALAKRKRTAGAAVVEVVAKWKVGDLVLTKMKGFQAWPAMVVKNEGWERLYGRLMPSLVGTAASQVGSFASFVPHFVKNRAEARALERSRRGLSDGSVGVFQSLTVAALSGCVNALLTNPIWVVVTGMQTHKKANKQQILQGLTCALDEPLEAATAENAPYKTDNEERVSDHCEERGGRPLDGLKVDLAVHLAYGHQVTEENLAALFINYGQVVDCHMCGDPNSVLQFAFIEFTDEEGARVALNLSGTVLRYYPVRVLPSKTAIAPVNPTFVPRSDDEREMCARTIYCTNIDKKVTQADLKLFFESICGEVGEFAAFLTGANLIMEHVFSNAAVVRSFTAYLGKAVGVDAPSKWRIPVPGLPQGFNQVGIIMYLPTSDARQRKEITEEFFSYRSLARSLWDDYSTYEHWAKIEVPKDKAELAELQARLRKRFPVDAYNKARMELDPNKVLSNAKLEKMFPVLEPAHQTK</sequence>
<dbReference type="InterPro" id="IPR000504">
    <property type="entry name" value="RRM_dom"/>
</dbReference>
<reference evidence="8" key="1">
    <citation type="journal article" date="2009" name="Science">
        <title>The B73 maize genome: complexity, diversity, and dynamics.</title>
        <authorList>
            <person name="Schnable P.S."/>
            <person name="Ware D."/>
            <person name="Fulton R.S."/>
            <person name="Stein J.C."/>
            <person name="Wei F."/>
            <person name="Pasternak S."/>
            <person name="Liang C."/>
            <person name="Zhang J."/>
            <person name="Fulton L."/>
            <person name="Graves T.A."/>
            <person name="Minx P."/>
            <person name="Reily A.D."/>
            <person name="Courtney L."/>
            <person name="Kruchowski S.S."/>
            <person name="Tomlinson C."/>
            <person name="Strong C."/>
            <person name="Delehaunty K."/>
            <person name="Fronick C."/>
            <person name="Courtney B."/>
            <person name="Rock S.M."/>
            <person name="Belter E."/>
            <person name="Du F."/>
            <person name="Kim K."/>
            <person name="Abbott R.M."/>
            <person name="Cotton M."/>
            <person name="Levy A."/>
            <person name="Marchetto P."/>
            <person name="Ochoa K."/>
            <person name="Jackson S.M."/>
            <person name="Gillam B."/>
            <person name="Chen W."/>
            <person name="Yan L."/>
            <person name="Higginbotham J."/>
            <person name="Cardenas M."/>
            <person name="Waligorski J."/>
            <person name="Applebaum E."/>
            <person name="Phelps L."/>
            <person name="Falcone J."/>
            <person name="Kanchi K."/>
            <person name="Thane T."/>
            <person name="Scimone A."/>
            <person name="Thane N."/>
            <person name="Henke J."/>
            <person name="Wang T."/>
            <person name="Ruppert J."/>
            <person name="Shah N."/>
            <person name="Rotter K."/>
            <person name="Hodges J."/>
            <person name="Ingenthron E."/>
            <person name="Cordes M."/>
            <person name="Kohlberg S."/>
            <person name="Sgro J."/>
            <person name="Delgado B."/>
            <person name="Mead K."/>
            <person name="Chinwalla A."/>
            <person name="Leonard S."/>
            <person name="Crouse K."/>
            <person name="Collura K."/>
            <person name="Kudrna D."/>
            <person name="Currie J."/>
            <person name="He R."/>
            <person name="Angelova A."/>
            <person name="Rajasekar S."/>
            <person name="Mueller T."/>
            <person name="Lomeli R."/>
            <person name="Scara G."/>
            <person name="Ko A."/>
            <person name="Delaney K."/>
            <person name="Wissotski M."/>
            <person name="Lopez G."/>
            <person name="Campos D."/>
            <person name="Braidotti M."/>
            <person name="Ashley E."/>
            <person name="Golser W."/>
            <person name="Kim H."/>
            <person name="Lee S."/>
            <person name="Lin J."/>
            <person name="Dujmic Z."/>
            <person name="Kim W."/>
            <person name="Talag J."/>
            <person name="Zuccolo A."/>
            <person name="Fan C."/>
            <person name="Sebastian A."/>
            <person name="Kramer M."/>
            <person name="Spiegel L."/>
            <person name="Nascimento L."/>
            <person name="Zutavern T."/>
            <person name="Miller B."/>
            <person name="Ambroise C."/>
            <person name="Muller S."/>
            <person name="Spooner W."/>
            <person name="Narechania A."/>
            <person name="Ren L."/>
            <person name="Wei S."/>
            <person name="Kumari S."/>
            <person name="Faga B."/>
            <person name="Levy M.J."/>
            <person name="McMahan L."/>
            <person name="Van Buren P."/>
            <person name="Vaughn M.W."/>
            <person name="Ying K."/>
            <person name="Yeh C.-T."/>
            <person name="Emrich S.J."/>
            <person name="Jia Y."/>
            <person name="Kalyanaraman A."/>
            <person name="Hsia A.-P."/>
            <person name="Barbazuk W.B."/>
            <person name="Baucom R.S."/>
            <person name="Brutnell T.P."/>
            <person name="Carpita N.C."/>
            <person name="Chaparro C."/>
            <person name="Chia J.-M."/>
            <person name="Deragon J.-M."/>
            <person name="Estill J.C."/>
            <person name="Fu Y."/>
            <person name="Jeddeloh J.A."/>
            <person name="Han Y."/>
            <person name="Lee H."/>
            <person name="Li P."/>
            <person name="Lisch D.R."/>
            <person name="Liu S."/>
            <person name="Liu Z."/>
            <person name="Nagel D.H."/>
            <person name="McCann M.C."/>
            <person name="SanMiguel P."/>
            <person name="Myers A.M."/>
            <person name="Nettleton D."/>
            <person name="Nguyen J."/>
            <person name="Penning B.W."/>
            <person name="Ponnala L."/>
            <person name="Schneider K.L."/>
            <person name="Schwartz D.C."/>
            <person name="Sharma A."/>
            <person name="Soderlund C."/>
            <person name="Springer N.M."/>
            <person name="Sun Q."/>
            <person name="Wang H."/>
            <person name="Waterman M."/>
            <person name="Westerman R."/>
            <person name="Wolfgruber T.K."/>
            <person name="Yang L."/>
            <person name="Yu Y."/>
            <person name="Zhang L."/>
            <person name="Zhou S."/>
            <person name="Zhu Q."/>
            <person name="Bennetzen J.L."/>
            <person name="Dawe R.K."/>
            <person name="Jiang J."/>
            <person name="Jiang N."/>
            <person name="Presting G.G."/>
            <person name="Wessler S.R."/>
            <person name="Aluru S."/>
            <person name="Martienssen R.A."/>
            <person name="Clifton S.W."/>
            <person name="McCombie W.R."/>
            <person name="Wing R.A."/>
            <person name="Wilson R.K."/>
        </authorList>
    </citation>
    <scope>NUCLEOTIDE SEQUENCE [LARGE SCALE GENOMIC DNA]</scope>
    <source>
        <strain evidence="8">cv. B73</strain>
    </source>
</reference>
<reference evidence="7" key="3">
    <citation type="submission" date="2021-05" db="UniProtKB">
        <authorList>
            <consortium name="EnsemblPlants"/>
        </authorList>
    </citation>
    <scope>IDENTIFICATION</scope>
    <source>
        <strain evidence="7">cv. B73</strain>
    </source>
</reference>
<evidence type="ECO:0000313" key="7">
    <source>
        <dbReference type="EnsemblPlants" id="Zm00001eb368650_P001"/>
    </source>
</evidence>
<dbReference type="PROSITE" id="PS50102">
    <property type="entry name" value="RRM"/>
    <property type="match status" value="1"/>
</dbReference>
<dbReference type="PANTHER" id="PTHR32343:SF32">
    <property type="entry name" value="POLYADENYLATE-BINDING PROTEIN-INTERACTING PROTEIN 13"/>
    <property type="match status" value="1"/>
</dbReference>
<dbReference type="EnsemblPlants" id="Zm00001eb368650_T001">
    <property type="protein sequence ID" value="Zm00001eb368650_P001"/>
    <property type="gene ID" value="Zm00001eb368650"/>
</dbReference>
<evidence type="ECO:0000313" key="8">
    <source>
        <dbReference type="Proteomes" id="UP000007305"/>
    </source>
</evidence>
<feature type="compositionally biased region" description="Basic and acidic residues" evidence="5">
    <location>
        <begin position="130"/>
        <end position="142"/>
    </location>
</feature>
<dbReference type="Gene3D" id="3.30.70.330">
    <property type="match status" value="1"/>
</dbReference>
<protein>
    <recommendedName>
        <fullName evidence="6">RRM domain-containing protein</fullName>
    </recommendedName>
</protein>
<evidence type="ECO:0000256" key="2">
    <source>
        <dbReference type="ARBA" id="ARBA00022692"/>
    </source>
</evidence>
<dbReference type="GO" id="GO:0003723">
    <property type="term" value="F:RNA binding"/>
    <property type="evidence" value="ECO:0007669"/>
    <property type="project" value="UniProtKB-UniRule"/>
</dbReference>
<dbReference type="InterPro" id="IPR023395">
    <property type="entry name" value="MCP_dom_sf"/>
</dbReference>
<comment type="subcellular location">
    <subcellularLocation>
        <location evidence="1">Membrane</location>
    </subcellularLocation>
</comment>
<evidence type="ECO:0000259" key="6">
    <source>
        <dbReference type="PROSITE" id="PS50102"/>
    </source>
</evidence>
<dbReference type="AlphaFoldDB" id="A0A804QUJ9"/>
<dbReference type="InParanoid" id="A0A804QUJ9"/>
<dbReference type="PANTHER" id="PTHR32343">
    <property type="entry name" value="SERINE/ARGININE-RICH SPLICING FACTOR"/>
    <property type="match status" value="1"/>
</dbReference>
<dbReference type="InterPro" id="IPR012677">
    <property type="entry name" value="Nucleotide-bd_a/b_plait_sf"/>
</dbReference>
<keyword evidence="9" id="KW-1267">Proteomics identification</keyword>
<dbReference type="SUPFAM" id="SSF54928">
    <property type="entry name" value="RNA-binding domain, RBD"/>
    <property type="match status" value="1"/>
</dbReference>
<keyword evidence="4" id="KW-0694">RNA-binding</keyword>
<dbReference type="SUPFAM" id="SSF103506">
    <property type="entry name" value="Mitochondrial carrier"/>
    <property type="match status" value="1"/>
</dbReference>
<organism evidence="7 8">
    <name type="scientific">Zea mays</name>
    <name type="common">Maize</name>
    <dbReference type="NCBI Taxonomy" id="4577"/>
    <lineage>
        <taxon>Eukaryota</taxon>
        <taxon>Viridiplantae</taxon>
        <taxon>Streptophyta</taxon>
        <taxon>Embryophyta</taxon>
        <taxon>Tracheophyta</taxon>
        <taxon>Spermatophyta</taxon>
        <taxon>Magnoliopsida</taxon>
        <taxon>Liliopsida</taxon>
        <taxon>Poales</taxon>
        <taxon>Poaceae</taxon>
        <taxon>PACMAD clade</taxon>
        <taxon>Panicoideae</taxon>
        <taxon>Andropogonodae</taxon>
        <taxon>Andropogoneae</taxon>
        <taxon>Tripsacinae</taxon>
        <taxon>Zea</taxon>
    </lineage>
</organism>
<feature type="domain" description="RRM" evidence="6">
    <location>
        <begin position="363"/>
        <end position="434"/>
    </location>
</feature>
<dbReference type="Gene3D" id="1.50.40.10">
    <property type="entry name" value="Mitochondrial carrier domain"/>
    <property type="match status" value="1"/>
</dbReference>
<evidence type="ECO:0000256" key="4">
    <source>
        <dbReference type="PROSITE-ProRule" id="PRU00176"/>
    </source>
</evidence>
<dbReference type="SMART" id="SM00360">
    <property type="entry name" value="RRM"/>
    <property type="match status" value="1"/>
</dbReference>
<dbReference type="InterPro" id="IPR035979">
    <property type="entry name" value="RBD_domain_sf"/>
</dbReference>
<evidence type="ECO:0000256" key="1">
    <source>
        <dbReference type="ARBA" id="ARBA00004370"/>
    </source>
</evidence>